<dbReference type="EMBL" id="RKQL01000005">
    <property type="protein sequence ID" value="RPE65020.1"/>
    <property type="molecule type" value="Genomic_DNA"/>
</dbReference>
<dbReference type="RefSeq" id="WP_124223507.1">
    <property type="nucleotide sequence ID" value="NZ_RKQL01000005.1"/>
</dbReference>
<reference evidence="2 3" key="1">
    <citation type="submission" date="2018-11" db="EMBL/GenBank/DDBJ databases">
        <title>Genomic Encyclopedia of Type Strains, Phase IV (KMG-IV): sequencing the most valuable type-strain genomes for metagenomic binning, comparative biology and taxonomic classification.</title>
        <authorList>
            <person name="Goeker M."/>
        </authorList>
    </citation>
    <scope>NUCLEOTIDE SEQUENCE [LARGE SCALE GENOMIC DNA]</scope>
    <source>
        <strain evidence="2 3">DSM 101684</strain>
    </source>
</reference>
<dbReference type="Proteomes" id="UP000272193">
    <property type="component" value="Unassembled WGS sequence"/>
</dbReference>
<dbReference type="PANTHER" id="PTHR23419:SF8">
    <property type="entry name" value="FI09726P"/>
    <property type="match status" value="1"/>
</dbReference>
<dbReference type="InterPro" id="IPR015867">
    <property type="entry name" value="N-reg_PII/ATP_PRibTrfase_C"/>
</dbReference>
<keyword evidence="3" id="KW-1185">Reference proteome</keyword>
<dbReference type="GO" id="GO:0005507">
    <property type="term" value="F:copper ion binding"/>
    <property type="evidence" value="ECO:0007669"/>
    <property type="project" value="TreeGrafter"/>
</dbReference>
<dbReference type="PANTHER" id="PTHR23419">
    <property type="entry name" value="DIVALENT CATION TOLERANCE CUTA-RELATED"/>
    <property type="match status" value="1"/>
</dbReference>
<accession>A0A3N4UTN4</accession>
<dbReference type="Gene3D" id="3.30.70.120">
    <property type="match status" value="1"/>
</dbReference>
<dbReference type="Pfam" id="PF03091">
    <property type="entry name" value="CutA1"/>
    <property type="match status" value="1"/>
</dbReference>
<organism evidence="2 3">
    <name type="scientific">Tibeticola sediminis</name>
    <dbReference type="NCBI Taxonomy" id="1917811"/>
    <lineage>
        <taxon>Bacteria</taxon>
        <taxon>Pseudomonadati</taxon>
        <taxon>Pseudomonadota</taxon>
        <taxon>Betaproteobacteria</taxon>
        <taxon>Burkholderiales</taxon>
        <taxon>Comamonadaceae</taxon>
        <taxon>Tibeticola</taxon>
    </lineage>
</organism>
<dbReference type="SUPFAM" id="SSF54913">
    <property type="entry name" value="GlnB-like"/>
    <property type="match status" value="1"/>
</dbReference>
<gene>
    <name evidence="2" type="ORF">EDC62_2146</name>
</gene>
<dbReference type="OrthoDB" id="37622at2"/>
<name>A0A3N4UTN4_9BURK</name>
<dbReference type="GO" id="GO:0010038">
    <property type="term" value="P:response to metal ion"/>
    <property type="evidence" value="ECO:0007669"/>
    <property type="project" value="InterPro"/>
</dbReference>
<evidence type="ECO:0000313" key="2">
    <source>
        <dbReference type="EMBL" id="RPE65020.1"/>
    </source>
</evidence>
<proteinExistence type="inferred from homology"/>
<dbReference type="InterPro" id="IPR004323">
    <property type="entry name" value="Ion_tolerance_CutA"/>
</dbReference>
<dbReference type="InterPro" id="IPR011322">
    <property type="entry name" value="N-reg_PII-like_a/b"/>
</dbReference>
<protein>
    <submittedName>
        <fullName evidence="2">Periplasmic divalent cation tolerance protein</fullName>
    </submittedName>
</protein>
<sequence length="128" mass="14107">MDEARNAKDFGVVWTTLPEEAQARALARAIVEAGLGACVQRQAVRSTYLWQGALCDEAEWLLSIKTVRANFEPLARFIRDHHPYTVPEIVMLPWAASTPDYAQWVLETTRRAELPAANAGSGGASHDS</sequence>
<comment type="caution">
    <text evidence="2">The sequence shown here is derived from an EMBL/GenBank/DDBJ whole genome shotgun (WGS) entry which is preliminary data.</text>
</comment>
<comment type="similarity">
    <text evidence="1">Belongs to the CutA family.</text>
</comment>
<evidence type="ECO:0000313" key="3">
    <source>
        <dbReference type="Proteomes" id="UP000272193"/>
    </source>
</evidence>
<dbReference type="AlphaFoldDB" id="A0A3N4UTN4"/>
<evidence type="ECO:0000256" key="1">
    <source>
        <dbReference type="ARBA" id="ARBA00010169"/>
    </source>
</evidence>